<evidence type="ECO:0000313" key="2">
    <source>
        <dbReference type="Proteomes" id="UP000324222"/>
    </source>
</evidence>
<reference evidence="1 2" key="1">
    <citation type="submission" date="2019-05" db="EMBL/GenBank/DDBJ databases">
        <title>Another draft genome of Portunus trituberculatus and its Hox gene families provides insights of decapod evolution.</title>
        <authorList>
            <person name="Jeong J.-H."/>
            <person name="Song I."/>
            <person name="Kim S."/>
            <person name="Choi T."/>
            <person name="Kim D."/>
            <person name="Ryu S."/>
            <person name="Kim W."/>
        </authorList>
    </citation>
    <scope>NUCLEOTIDE SEQUENCE [LARGE SCALE GENOMIC DNA]</scope>
    <source>
        <tissue evidence="1">Muscle</tissue>
    </source>
</reference>
<dbReference type="Proteomes" id="UP000324222">
    <property type="component" value="Unassembled WGS sequence"/>
</dbReference>
<proteinExistence type="predicted"/>
<accession>A0A5B7CXK5</accession>
<name>A0A5B7CXK5_PORTR</name>
<gene>
    <name evidence="1" type="ORF">E2C01_004862</name>
</gene>
<comment type="caution">
    <text evidence="1">The sequence shown here is derived from an EMBL/GenBank/DDBJ whole genome shotgun (WGS) entry which is preliminary data.</text>
</comment>
<dbReference type="EMBL" id="VSRR010000202">
    <property type="protein sequence ID" value="MPC12183.1"/>
    <property type="molecule type" value="Genomic_DNA"/>
</dbReference>
<dbReference type="AlphaFoldDB" id="A0A5B7CXK5"/>
<protein>
    <submittedName>
        <fullName evidence="1">Uncharacterized protein</fullName>
    </submittedName>
</protein>
<keyword evidence="2" id="KW-1185">Reference proteome</keyword>
<organism evidence="1 2">
    <name type="scientific">Portunus trituberculatus</name>
    <name type="common">Swimming crab</name>
    <name type="synonym">Neptunus trituberculatus</name>
    <dbReference type="NCBI Taxonomy" id="210409"/>
    <lineage>
        <taxon>Eukaryota</taxon>
        <taxon>Metazoa</taxon>
        <taxon>Ecdysozoa</taxon>
        <taxon>Arthropoda</taxon>
        <taxon>Crustacea</taxon>
        <taxon>Multicrustacea</taxon>
        <taxon>Malacostraca</taxon>
        <taxon>Eumalacostraca</taxon>
        <taxon>Eucarida</taxon>
        <taxon>Decapoda</taxon>
        <taxon>Pleocyemata</taxon>
        <taxon>Brachyura</taxon>
        <taxon>Eubrachyura</taxon>
        <taxon>Portunoidea</taxon>
        <taxon>Portunidae</taxon>
        <taxon>Portuninae</taxon>
        <taxon>Portunus</taxon>
    </lineage>
</organism>
<evidence type="ECO:0000313" key="1">
    <source>
        <dbReference type="EMBL" id="MPC12183.1"/>
    </source>
</evidence>
<sequence length="98" mass="11151">MRPTRFSHSQHCDHCSSAAMTEAQIEISERDAQRCHTIHIRLIVCLSSSYRCNQSHYLLPCHLSQAPLSLYSDASPSDRHPSRPPIRRVVPTHYSVLA</sequence>